<protein>
    <submittedName>
        <fullName evidence="1">Uncharacterized protein</fullName>
    </submittedName>
</protein>
<reference evidence="1" key="1">
    <citation type="submission" date="2022-10" db="EMBL/GenBank/DDBJ databases">
        <title>The complete genomes of actinobacterial strains from the NBC collection.</title>
        <authorList>
            <person name="Joergensen T.S."/>
            <person name="Alvarez Arevalo M."/>
            <person name="Sterndorff E.B."/>
            <person name="Faurdal D."/>
            <person name="Vuksanovic O."/>
            <person name="Mourched A.-S."/>
            <person name="Charusanti P."/>
            <person name="Shaw S."/>
            <person name="Blin K."/>
            <person name="Weber T."/>
        </authorList>
    </citation>
    <scope>NUCLEOTIDE SEQUENCE</scope>
    <source>
        <strain evidence="1">NBC_00256</strain>
    </source>
</reference>
<dbReference type="RefSeq" id="WP_328853280.1">
    <property type="nucleotide sequence ID" value="NZ_CP108084.1"/>
</dbReference>
<gene>
    <name evidence="1" type="ORF">OG994_12175</name>
</gene>
<proteinExistence type="predicted"/>
<sequence length="114" mass="13183">MTQPAPWQRLCDCRCPQHHGYPRTTYHDDRCACAITCATQPTTLIIEHWNGALFLDHGGDLWFVNRLPGGQWDWPNAGHIHEHHDSYAASLVIQRQLHQIVTLLRSRRHDRGEA</sequence>
<organism evidence="1 2">
    <name type="scientific">Micromonospora globbae</name>
    <dbReference type="NCBI Taxonomy" id="1894969"/>
    <lineage>
        <taxon>Bacteria</taxon>
        <taxon>Bacillati</taxon>
        <taxon>Actinomycetota</taxon>
        <taxon>Actinomycetes</taxon>
        <taxon>Micromonosporales</taxon>
        <taxon>Micromonosporaceae</taxon>
        <taxon>Micromonospora</taxon>
    </lineage>
</organism>
<evidence type="ECO:0000313" key="2">
    <source>
        <dbReference type="Proteomes" id="UP001432190"/>
    </source>
</evidence>
<accession>A0ABZ1SCQ1</accession>
<dbReference type="EMBL" id="CP108084">
    <property type="protein sequence ID" value="WUP52220.1"/>
    <property type="molecule type" value="Genomic_DNA"/>
</dbReference>
<name>A0ABZ1SCQ1_9ACTN</name>
<evidence type="ECO:0000313" key="1">
    <source>
        <dbReference type="EMBL" id="WUP52220.1"/>
    </source>
</evidence>
<keyword evidence="2" id="KW-1185">Reference proteome</keyword>
<dbReference type="Proteomes" id="UP001432190">
    <property type="component" value="Chromosome"/>
</dbReference>